<proteinExistence type="predicted"/>
<dbReference type="Proteomes" id="UP000219994">
    <property type="component" value="Unassembled WGS sequence"/>
</dbReference>
<organism evidence="1 2">
    <name type="scientific">Candidatus Lumbricidiphila eiseniae</name>
    <dbReference type="NCBI Taxonomy" id="1969409"/>
    <lineage>
        <taxon>Bacteria</taxon>
        <taxon>Bacillati</taxon>
        <taxon>Actinomycetota</taxon>
        <taxon>Actinomycetes</taxon>
        <taxon>Micrococcales</taxon>
        <taxon>Microbacteriaceae</taxon>
        <taxon>Candidatus Lumbricidiphila</taxon>
    </lineage>
</organism>
<dbReference type="GO" id="GO:0008641">
    <property type="term" value="F:ubiquitin-like modifier activating enzyme activity"/>
    <property type="evidence" value="ECO:0007669"/>
    <property type="project" value="InterPro"/>
</dbReference>
<dbReference type="Gene3D" id="3.40.50.720">
    <property type="entry name" value="NAD(P)-binding Rossmann-like Domain"/>
    <property type="match status" value="1"/>
</dbReference>
<reference evidence="2" key="1">
    <citation type="submission" date="2017-03" db="EMBL/GenBank/DDBJ databases">
        <authorList>
            <person name="Lund M.B."/>
        </authorList>
    </citation>
    <scope>NUCLEOTIDE SEQUENCE [LARGE SCALE GENOMIC DNA]</scope>
</reference>
<dbReference type="EMBL" id="NAEP01000013">
    <property type="protein sequence ID" value="PDQ36467.1"/>
    <property type="molecule type" value="Genomic_DNA"/>
</dbReference>
<evidence type="ECO:0000313" key="2">
    <source>
        <dbReference type="Proteomes" id="UP000219994"/>
    </source>
</evidence>
<dbReference type="AlphaFoldDB" id="A0A2A6FUX3"/>
<name>A0A2A6FUX3_9MICO</name>
<dbReference type="SUPFAM" id="SSF69572">
    <property type="entry name" value="Activating enzymes of the ubiquitin-like proteins"/>
    <property type="match status" value="1"/>
</dbReference>
<evidence type="ECO:0000313" key="1">
    <source>
        <dbReference type="EMBL" id="PDQ36467.1"/>
    </source>
</evidence>
<sequence length="305" mass="33643">MIDTTADRYLVNPMLTVVRSNDDEIIVRFGGRSTTSSRLKDDGRRGILGDIVERLVDATSVADIAEALAIDREVLDDIIRTLIDKEVIILETEADSAFLILGFGLREASALLRATVGVVGRGVLARTIADQLTDVGVSTIVVDQPDNETFDAADLVVVAADGPDLSMFFDANEIALVVDRPWQSVFVDGAELVIGPLFRPGHTGCFHDFDTMDESARSLRLDYLYYKSSQGTGRERILPRFVTDLTASYSTTSIVQHLSGRGSFLEGNVIRVDLERLEIIRDQLAQLPRCPACIQNRPHLRHPFI</sequence>
<dbReference type="NCBIfam" id="TIGR03882">
    <property type="entry name" value="cyclo_dehyd_2"/>
    <property type="match status" value="1"/>
</dbReference>
<gene>
    <name evidence="1" type="ORF">B5766_00515</name>
</gene>
<dbReference type="InterPro" id="IPR035985">
    <property type="entry name" value="Ubiquitin-activating_enz"/>
</dbReference>
<evidence type="ECO:0008006" key="3">
    <source>
        <dbReference type="Google" id="ProtNLM"/>
    </source>
</evidence>
<protein>
    <recommendedName>
        <fullName evidence="3">THIF-type NAD/FAD binding fold domain-containing protein</fullName>
    </recommendedName>
</protein>
<dbReference type="InterPro" id="IPR022291">
    <property type="entry name" value="Bacteriocin_synth_cyclodeHase"/>
</dbReference>
<accession>A0A2A6FUX3</accession>
<comment type="caution">
    <text evidence="1">The sequence shown here is derived from an EMBL/GenBank/DDBJ whole genome shotgun (WGS) entry which is preliminary data.</text>
</comment>